<comment type="caution">
    <text evidence="5">The sequence shown here is derived from an EMBL/GenBank/DDBJ whole genome shotgun (WGS) entry which is preliminary data.</text>
</comment>
<dbReference type="GO" id="GO:0007021">
    <property type="term" value="P:tubulin complex assembly"/>
    <property type="evidence" value="ECO:0007669"/>
    <property type="project" value="TreeGrafter"/>
</dbReference>
<feature type="compositionally biased region" description="Polar residues" evidence="3">
    <location>
        <begin position="163"/>
        <end position="174"/>
    </location>
</feature>
<dbReference type="SMART" id="SM00673">
    <property type="entry name" value="CARP"/>
    <property type="match status" value="1"/>
</dbReference>
<evidence type="ECO:0000256" key="3">
    <source>
        <dbReference type="SAM" id="MobiDB-lite"/>
    </source>
</evidence>
<gene>
    <name evidence="5" type="ORF">F5Z01DRAFT_663994</name>
</gene>
<comment type="similarity">
    <text evidence="1">Belongs to the TBCC family.</text>
</comment>
<sequence length="397" mass="44576">MRYQTYLLLKRHFNMATPIQVQPAWASHPFAGPKALYKARMMDPTDEFRLQFSLQETDIKDEIALLPSKSQEEYEGAKEIILAKRNKLQSMTNDFFADHKNDFVKKQRVEDLARLRQAFEAAVELRRSKLEQDAKPSRFKFRPKTKHVDMGAVQNDPRYNPGIQPTSQARVPTLRSQELPGNATMAQGKDYNQEMAQSSDSQIRKPSFSTVDTIEISKHKGLHIILPLSASRATAAGSLQDLEGCIVDMSLPTNGAPLPSLALKNISGSLVIAGRVSSSVHITNVKDSIVVLTAQQARIHDCKNVRVYLFCASDPVIENCSQMQFAPLPTIYANDTSKGLNNRWDRIEDFSWRKGGENPNWTVIPEDQRLDETVWAEVMHGRPGASVEETLASVGLR</sequence>
<dbReference type="RefSeq" id="XP_046115031.1">
    <property type="nucleotide sequence ID" value="XM_046264068.1"/>
</dbReference>
<dbReference type="OrthoDB" id="194775at2759"/>
<dbReference type="GO" id="GO:0005737">
    <property type="term" value="C:cytoplasm"/>
    <property type="evidence" value="ECO:0007669"/>
    <property type="project" value="TreeGrafter"/>
</dbReference>
<evidence type="ECO:0000256" key="2">
    <source>
        <dbReference type="ARBA" id="ARBA00023186"/>
    </source>
</evidence>
<evidence type="ECO:0000259" key="4">
    <source>
        <dbReference type="PROSITE" id="PS51329"/>
    </source>
</evidence>
<feature type="region of interest" description="Disordered" evidence="3">
    <location>
        <begin position="151"/>
        <end position="174"/>
    </location>
</feature>
<keyword evidence="6" id="KW-1185">Reference proteome</keyword>
<name>A0A9P7ZFY6_9HYPO</name>
<dbReference type="InterPro" id="IPR006599">
    <property type="entry name" value="CARP_motif"/>
</dbReference>
<dbReference type="InterPro" id="IPR017901">
    <property type="entry name" value="C-CAP_CF_C-like"/>
</dbReference>
<evidence type="ECO:0000313" key="5">
    <source>
        <dbReference type="EMBL" id="KAG9251107.1"/>
    </source>
</evidence>
<dbReference type="GeneID" id="70294971"/>
<evidence type="ECO:0000256" key="1">
    <source>
        <dbReference type="ARBA" id="ARBA00008848"/>
    </source>
</evidence>
<evidence type="ECO:0000313" key="6">
    <source>
        <dbReference type="Proteomes" id="UP000887229"/>
    </source>
</evidence>
<organism evidence="5 6">
    <name type="scientific">Emericellopsis atlantica</name>
    <dbReference type="NCBI Taxonomy" id="2614577"/>
    <lineage>
        <taxon>Eukaryota</taxon>
        <taxon>Fungi</taxon>
        <taxon>Dikarya</taxon>
        <taxon>Ascomycota</taxon>
        <taxon>Pezizomycotina</taxon>
        <taxon>Sordariomycetes</taxon>
        <taxon>Hypocreomycetidae</taxon>
        <taxon>Hypocreales</taxon>
        <taxon>Bionectriaceae</taxon>
        <taxon>Emericellopsis</taxon>
    </lineage>
</organism>
<dbReference type="InterPro" id="IPR027684">
    <property type="entry name" value="TBCC"/>
</dbReference>
<reference evidence="5" key="1">
    <citation type="journal article" date="2021" name="IMA Fungus">
        <title>Genomic characterization of three marine fungi, including Emericellopsis atlantica sp. nov. with signatures of a generalist lifestyle and marine biomass degradation.</title>
        <authorList>
            <person name="Hagestad O.C."/>
            <person name="Hou L."/>
            <person name="Andersen J.H."/>
            <person name="Hansen E.H."/>
            <person name="Altermark B."/>
            <person name="Li C."/>
            <person name="Kuhnert E."/>
            <person name="Cox R.J."/>
            <person name="Crous P.W."/>
            <person name="Spatafora J.W."/>
            <person name="Lail K."/>
            <person name="Amirebrahimi M."/>
            <person name="Lipzen A."/>
            <person name="Pangilinan J."/>
            <person name="Andreopoulos W."/>
            <person name="Hayes R.D."/>
            <person name="Ng V."/>
            <person name="Grigoriev I.V."/>
            <person name="Jackson S.A."/>
            <person name="Sutton T.D.S."/>
            <person name="Dobson A.D.W."/>
            <person name="Rama T."/>
        </authorList>
    </citation>
    <scope>NUCLEOTIDE SEQUENCE</scope>
    <source>
        <strain evidence="5">TS7</strain>
    </source>
</reference>
<accession>A0A9P7ZFY6</accession>
<dbReference type="GO" id="GO:0007023">
    <property type="term" value="P:post-chaperonin tubulin folding pathway"/>
    <property type="evidence" value="ECO:0007669"/>
    <property type="project" value="InterPro"/>
</dbReference>
<protein>
    <submittedName>
        <fullName evidence="5">Tubulin binding cofactor C-domain-containing protein</fullName>
    </submittedName>
</protein>
<dbReference type="PANTHER" id="PTHR15139">
    <property type="entry name" value="TUBULIN FOLDING COFACTOR C"/>
    <property type="match status" value="1"/>
</dbReference>
<dbReference type="InterPro" id="IPR012945">
    <property type="entry name" value="Tubulin-bd_cofactor_C_dom"/>
</dbReference>
<dbReference type="Proteomes" id="UP000887229">
    <property type="component" value="Unassembled WGS sequence"/>
</dbReference>
<dbReference type="PROSITE" id="PS51329">
    <property type="entry name" value="C_CAP_COFACTOR_C"/>
    <property type="match status" value="1"/>
</dbReference>
<proteinExistence type="inferred from homology"/>
<dbReference type="Gene3D" id="2.160.20.70">
    <property type="match status" value="1"/>
</dbReference>
<keyword evidence="2" id="KW-0143">Chaperone</keyword>
<dbReference type="PANTHER" id="PTHR15139:SF0">
    <property type="entry name" value="TUBULIN-SPECIFIC CHAPERONE C"/>
    <property type="match status" value="1"/>
</dbReference>
<dbReference type="EMBL" id="MU251270">
    <property type="protein sequence ID" value="KAG9251107.1"/>
    <property type="molecule type" value="Genomic_DNA"/>
</dbReference>
<dbReference type="Pfam" id="PF07986">
    <property type="entry name" value="TBCC"/>
    <property type="match status" value="1"/>
</dbReference>
<feature type="domain" description="C-CAP/cofactor C-like" evidence="4">
    <location>
        <begin position="227"/>
        <end position="352"/>
    </location>
</feature>
<dbReference type="InterPro" id="IPR016098">
    <property type="entry name" value="CAP/MinC_C"/>
</dbReference>
<dbReference type="AlphaFoldDB" id="A0A9P7ZFY6"/>